<accession>A0A066RKL2</accession>
<dbReference type="Proteomes" id="UP000027192">
    <property type="component" value="Unassembled WGS sequence"/>
</dbReference>
<evidence type="ECO:0000313" key="2">
    <source>
        <dbReference type="EMBL" id="KDM90879.1"/>
    </source>
</evidence>
<gene>
    <name evidence="2" type="ORF">EA58_14055</name>
</gene>
<sequence>MKFNKINKEVIALSSHFSEGVKSKGILGNIYGYVKFLEKEQEEVNQALKLALTEHERRNDEYKKLKARSLGIEHFIDKCEGMIAAMDDKIETELLDAWFISTQSTKSKKI</sequence>
<feature type="coiled-coil region" evidence="1">
    <location>
        <begin position="34"/>
        <end position="65"/>
    </location>
</feature>
<name>A0A066RKL2_9GAMM</name>
<comment type="caution">
    <text evidence="2">The sequence shown here is derived from an EMBL/GenBank/DDBJ whole genome shotgun (WGS) entry which is preliminary data.</text>
</comment>
<dbReference type="AlphaFoldDB" id="A0A066RKL2"/>
<keyword evidence="1" id="KW-0175">Coiled coil</keyword>
<organism evidence="2 3">
    <name type="scientific">Photobacterium galatheae</name>
    <dbReference type="NCBI Taxonomy" id="1654360"/>
    <lineage>
        <taxon>Bacteria</taxon>
        <taxon>Pseudomonadati</taxon>
        <taxon>Pseudomonadota</taxon>
        <taxon>Gammaproteobacteria</taxon>
        <taxon>Vibrionales</taxon>
        <taxon>Vibrionaceae</taxon>
        <taxon>Photobacterium</taxon>
    </lineage>
</organism>
<evidence type="ECO:0000256" key="1">
    <source>
        <dbReference type="SAM" id="Coils"/>
    </source>
</evidence>
<keyword evidence="3" id="KW-1185">Reference proteome</keyword>
<protein>
    <submittedName>
        <fullName evidence="2">Uncharacterized protein</fullName>
    </submittedName>
</protein>
<reference evidence="2 3" key="1">
    <citation type="submission" date="2014-04" db="EMBL/GenBank/DDBJ databases">
        <title>Draft genome sequence of Photobacterium halotolerans S2753: a solonamide, ngercheumicin and holomycin producer.</title>
        <authorList>
            <person name="Machado H.R."/>
            <person name="Gram L."/>
        </authorList>
    </citation>
    <scope>NUCLEOTIDE SEQUENCE [LARGE SCALE GENOMIC DNA]</scope>
    <source>
        <strain evidence="2 3">S2753</strain>
    </source>
</reference>
<evidence type="ECO:0000313" key="3">
    <source>
        <dbReference type="Proteomes" id="UP000027192"/>
    </source>
</evidence>
<dbReference type="EMBL" id="JMIB01000027">
    <property type="protein sequence ID" value="KDM90879.1"/>
    <property type="molecule type" value="Genomic_DNA"/>
</dbReference>
<proteinExistence type="predicted"/>